<dbReference type="InterPro" id="IPR013783">
    <property type="entry name" value="Ig-like_fold"/>
</dbReference>
<evidence type="ECO:0000259" key="4">
    <source>
        <dbReference type="Pfam" id="PF17802"/>
    </source>
</evidence>
<dbReference type="NCBIfam" id="TIGR04226">
    <property type="entry name" value="RrgB_K2N_iso_D2"/>
    <property type="match status" value="1"/>
</dbReference>
<reference evidence="5 6" key="1">
    <citation type="submission" date="2020-02" db="EMBL/GenBank/DDBJ databases">
        <title>Characterization of phylogenetic diversity of novel bifidobacterial species isolated in Czech ZOOs.</title>
        <authorList>
            <person name="Lugli G.A."/>
            <person name="Vera N.B."/>
            <person name="Ventura M."/>
        </authorList>
    </citation>
    <scope>NUCLEOTIDE SEQUENCE [LARGE SCALE GENOMIC DNA]</scope>
    <source>
        <strain evidence="5 6">DSM 109960</strain>
    </source>
</reference>
<feature type="region of interest" description="Disordered" evidence="1">
    <location>
        <begin position="356"/>
        <end position="381"/>
    </location>
</feature>
<dbReference type="EMBL" id="JAAIIF010000017">
    <property type="protein sequence ID" value="NMM96861.1"/>
    <property type="molecule type" value="Genomic_DNA"/>
</dbReference>
<dbReference type="GO" id="GO:0005975">
    <property type="term" value="P:carbohydrate metabolic process"/>
    <property type="evidence" value="ECO:0007669"/>
    <property type="project" value="UniProtKB-ARBA"/>
</dbReference>
<dbReference type="InterPro" id="IPR041033">
    <property type="entry name" value="SpaA_PFL_dom_1"/>
</dbReference>
<dbReference type="InterPro" id="IPR026466">
    <property type="entry name" value="Fim_isopep_form_D2_dom"/>
</dbReference>
<comment type="caution">
    <text evidence="5">The sequence shown here is derived from an EMBL/GenBank/DDBJ whole genome shotgun (WGS) entry which is preliminary data.</text>
</comment>
<dbReference type="Proteomes" id="UP000529710">
    <property type="component" value="Unassembled WGS sequence"/>
</dbReference>
<keyword evidence="3" id="KW-0732">Signal</keyword>
<accession>A0A7Y0EUX1</accession>
<dbReference type="Gene3D" id="2.60.40.740">
    <property type="match status" value="1"/>
</dbReference>
<evidence type="ECO:0000256" key="3">
    <source>
        <dbReference type="SAM" id="SignalP"/>
    </source>
</evidence>
<evidence type="ECO:0000256" key="2">
    <source>
        <dbReference type="SAM" id="Phobius"/>
    </source>
</evidence>
<feature type="signal peptide" evidence="3">
    <location>
        <begin position="1"/>
        <end position="31"/>
    </location>
</feature>
<gene>
    <name evidence="5" type="ORF">G1C98_1597</name>
</gene>
<evidence type="ECO:0000256" key="1">
    <source>
        <dbReference type="SAM" id="MobiDB-lite"/>
    </source>
</evidence>
<dbReference type="Pfam" id="PF17802">
    <property type="entry name" value="SpaA"/>
    <property type="match status" value="1"/>
</dbReference>
<sequence length="663" mass="70284">MNTNMKRVISGLAALGIALSGMALGASSAWAADGGGSGEITSEAQTAEGTITITNAGGDTAEHQFSGYHLGWFYAAASDTKAEAGFTYQMATDPAHTSEIEAAMKEVKDDVHTDKSLYELYSQDNNYFVSADDTAENNPMGWIMANVSDKTTGGKTQLTDWSKQDSTALRQLANALKKNLTNPEYATAEGKTPLKSSSTGYSNPVNQGYYLLVETTDLASTNAGETASTADPSSAKSTQSIPILVASTIPNEAMLDSTKDSVKSDKVGKVSLKSSQPQIAKQVVDAKGKSVDNPDYNIGDDIYYELTTVIPDYTSYAKCSTYSVGDADCRKLIVTDTAEKGLTIQGVESVKVGDTPLTSEKYSTDSSTKVTYDGKTADDSNPADATKTTIDLGAYVNSDAVANNYGKTVTIIVKAKLNKDAKISTPTSNVPNKNKVELTYSNKFDDVNDAKTIPGGEVNVYTFKFKLNKTNMDGTALTKPEGAGDDWHGATFVVSEKDGNYLVKSDSGEWTTTANKDQATKFISDKDGNVTGFDGLKQGTYTVEETSAATGYTNFDLPSFDITITPVYQQDTSSKPNGATTWGDYELTEEEVSLDAKSDTRIDQAEDGNSFTINVKNAKNLTELPMTGGAGLVAVIAAGVLLAGAGVAAAVRSRKSNSRAVRI</sequence>
<feature type="chain" id="PRO_5030699250" evidence="3">
    <location>
        <begin position="32"/>
        <end position="663"/>
    </location>
</feature>
<protein>
    <submittedName>
        <fullName evidence="5">Collagen-binding protein</fullName>
    </submittedName>
</protein>
<name>A0A7Y0EUX1_9BIFI</name>
<keyword evidence="2" id="KW-0472">Membrane</keyword>
<keyword evidence="6" id="KW-1185">Reference proteome</keyword>
<proteinExistence type="predicted"/>
<feature type="transmembrane region" description="Helical" evidence="2">
    <location>
        <begin position="629"/>
        <end position="651"/>
    </location>
</feature>
<organism evidence="5 6">
    <name type="scientific">Bifidobacterium erythrocebi</name>
    <dbReference type="NCBI Taxonomy" id="2675325"/>
    <lineage>
        <taxon>Bacteria</taxon>
        <taxon>Bacillati</taxon>
        <taxon>Actinomycetota</taxon>
        <taxon>Actinomycetes</taxon>
        <taxon>Bifidobacteriales</taxon>
        <taxon>Bifidobacteriaceae</taxon>
        <taxon>Bifidobacterium</taxon>
    </lineage>
</organism>
<feature type="compositionally biased region" description="Polar residues" evidence="1">
    <location>
        <begin position="356"/>
        <end position="370"/>
    </location>
</feature>
<evidence type="ECO:0000313" key="5">
    <source>
        <dbReference type="EMBL" id="NMM96861.1"/>
    </source>
</evidence>
<dbReference type="AlphaFoldDB" id="A0A7Y0EUX1"/>
<dbReference type="Gene3D" id="2.60.40.10">
    <property type="entry name" value="Immunoglobulins"/>
    <property type="match status" value="1"/>
</dbReference>
<keyword evidence="5" id="KW-0176">Collagen</keyword>
<feature type="domain" description="SpaA-like prealbumin fold" evidence="4">
    <location>
        <begin position="486"/>
        <end position="565"/>
    </location>
</feature>
<keyword evidence="2" id="KW-0812">Transmembrane</keyword>
<evidence type="ECO:0000313" key="6">
    <source>
        <dbReference type="Proteomes" id="UP000529710"/>
    </source>
</evidence>
<keyword evidence="2" id="KW-1133">Transmembrane helix</keyword>
<dbReference type="NCBIfam" id="TIGR01167">
    <property type="entry name" value="LPXTG_anchor"/>
    <property type="match status" value="1"/>
</dbReference>